<reference evidence="1" key="1">
    <citation type="submission" date="2020-12" db="EMBL/GenBank/DDBJ databases">
        <title>WGS assembly of Carya illinoinensis cv. Pawnee.</title>
        <authorList>
            <person name="Platts A."/>
            <person name="Shu S."/>
            <person name="Wright S."/>
            <person name="Barry K."/>
            <person name="Edger P."/>
            <person name="Pires J.C."/>
            <person name="Schmutz J."/>
        </authorList>
    </citation>
    <scope>NUCLEOTIDE SEQUENCE</scope>
    <source>
        <tissue evidence="1">Leaf</tissue>
    </source>
</reference>
<evidence type="ECO:0000313" key="1">
    <source>
        <dbReference type="EMBL" id="KAG6634960.1"/>
    </source>
</evidence>
<name>A0A8T1P208_CARIL</name>
<keyword evidence="2" id="KW-1185">Reference proteome</keyword>
<dbReference type="AlphaFoldDB" id="A0A8T1P208"/>
<dbReference type="Proteomes" id="UP000811609">
    <property type="component" value="Chromosome 11"/>
</dbReference>
<dbReference type="EMBL" id="CM031819">
    <property type="protein sequence ID" value="KAG6634960.1"/>
    <property type="molecule type" value="Genomic_DNA"/>
</dbReference>
<evidence type="ECO:0000313" key="2">
    <source>
        <dbReference type="Proteomes" id="UP000811609"/>
    </source>
</evidence>
<comment type="caution">
    <text evidence="1">The sequence shown here is derived from an EMBL/GenBank/DDBJ whole genome shotgun (WGS) entry which is preliminary data.</text>
</comment>
<gene>
    <name evidence="1" type="ORF">CIPAW_11G008800</name>
</gene>
<protein>
    <submittedName>
        <fullName evidence="1">Uncharacterized protein</fullName>
    </submittedName>
</protein>
<accession>A0A8T1P208</accession>
<sequence length="145" mass="16390">MSCYKPGLRLKPHFLIHGRRQSAGIKGRRRSFCYRFDPWRLSSRTFLSSTAPFSRPFSTTAHAYNPRSSVWLKIDQPPINHVLALRSSHSTLLYMQSSLQFCTAPTPCSFGKQTRLLRWRATASLSPKVSATLPLCVSLSSINGF</sequence>
<proteinExistence type="predicted"/>
<organism evidence="1 2">
    <name type="scientific">Carya illinoinensis</name>
    <name type="common">Pecan</name>
    <dbReference type="NCBI Taxonomy" id="32201"/>
    <lineage>
        <taxon>Eukaryota</taxon>
        <taxon>Viridiplantae</taxon>
        <taxon>Streptophyta</taxon>
        <taxon>Embryophyta</taxon>
        <taxon>Tracheophyta</taxon>
        <taxon>Spermatophyta</taxon>
        <taxon>Magnoliopsida</taxon>
        <taxon>eudicotyledons</taxon>
        <taxon>Gunneridae</taxon>
        <taxon>Pentapetalae</taxon>
        <taxon>rosids</taxon>
        <taxon>fabids</taxon>
        <taxon>Fagales</taxon>
        <taxon>Juglandaceae</taxon>
        <taxon>Carya</taxon>
    </lineage>
</organism>